<dbReference type="InterPro" id="IPR029044">
    <property type="entry name" value="Nucleotide-diphossugar_trans"/>
</dbReference>
<dbReference type="CDD" id="cd00761">
    <property type="entry name" value="Glyco_tranf_GTA_type"/>
    <property type="match status" value="1"/>
</dbReference>
<dbReference type="AlphaFoldDB" id="A0A3E2XQC3"/>
<dbReference type="PANTHER" id="PTHR22916">
    <property type="entry name" value="GLYCOSYLTRANSFERASE"/>
    <property type="match status" value="1"/>
</dbReference>
<feature type="domain" description="Glycosyltransferase 2-like" evidence="1">
    <location>
        <begin position="8"/>
        <end position="125"/>
    </location>
</feature>
<sequence length="329" mass="38550">MSNEVKVSVLCITYNQKDYISDALDSFINQKTNFKYEILVNDDCSTDGTKDIVIEYAKRYPDIIKPIFHEENQYSKGVSPIRDVLIPKAVGKYIAICEGDDYWIDNHKLQIQYDFMEKHPECSLCVHNAFLVDTEKKIIGKVKTSDIDKKIPIRDVLVEGGDFIATSSTFARLPKDKNIPSYFDILTLDYTWQIFFASCGAYTYCFEKVMSVYRQGGSGSWSSLQKTDFQAYKLREKKLLEDKCKLRKAFDRYNSGKFTDYVKEADLYDTIKCAVCVKECGELKKKKYLQYINSLKKKERLRYYLLIYFPGVFQKYQEFKKIIKQKVFR</sequence>
<dbReference type="Pfam" id="PF00535">
    <property type="entry name" value="Glycos_transf_2"/>
    <property type="match status" value="1"/>
</dbReference>
<dbReference type="OrthoDB" id="199095at2"/>
<dbReference type="GO" id="GO:0016758">
    <property type="term" value="F:hexosyltransferase activity"/>
    <property type="evidence" value="ECO:0007669"/>
    <property type="project" value="UniProtKB-ARBA"/>
</dbReference>
<evidence type="ECO:0000313" key="3">
    <source>
        <dbReference type="Proteomes" id="UP000261231"/>
    </source>
</evidence>
<name>A0A3E2XQC3_9FIRM</name>
<dbReference type="SUPFAM" id="SSF53448">
    <property type="entry name" value="Nucleotide-diphospho-sugar transferases"/>
    <property type="match status" value="1"/>
</dbReference>
<keyword evidence="2" id="KW-0808">Transferase</keyword>
<keyword evidence="3" id="KW-1185">Reference proteome</keyword>
<dbReference type="Gene3D" id="3.90.550.10">
    <property type="entry name" value="Spore Coat Polysaccharide Biosynthesis Protein SpsA, Chain A"/>
    <property type="match status" value="1"/>
</dbReference>
<organism evidence="2 3">
    <name type="scientific">Coprococcus catus</name>
    <dbReference type="NCBI Taxonomy" id="116085"/>
    <lineage>
        <taxon>Bacteria</taxon>
        <taxon>Bacillati</taxon>
        <taxon>Bacillota</taxon>
        <taxon>Clostridia</taxon>
        <taxon>Lachnospirales</taxon>
        <taxon>Lachnospiraceae</taxon>
        <taxon>Coprococcus</taxon>
    </lineage>
</organism>
<dbReference type="RefSeq" id="WP_117538877.1">
    <property type="nucleotide sequence ID" value="NZ_QVFD01000002.1"/>
</dbReference>
<protein>
    <submittedName>
        <fullName evidence="2">Glycosyltransferase family 2 protein</fullName>
    </submittedName>
</protein>
<gene>
    <name evidence="2" type="ORF">DW747_02660</name>
</gene>
<dbReference type="InterPro" id="IPR001173">
    <property type="entry name" value="Glyco_trans_2-like"/>
</dbReference>
<evidence type="ECO:0000259" key="1">
    <source>
        <dbReference type="Pfam" id="PF00535"/>
    </source>
</evidence>
<evidence type="ECO:0000313" key="2">
    <source>
        <dbReference type="EMBL" id="RGC50291.1"/>
    </source>
</evidence>
<dbReference type="Proteomes" id="UP000261231">
    <property type="component" value="Unassembled WGS sequence"/>
</dbReference>
<dbReference type="EMBL" id="QVFD01000002">
    <property type="protein sequence ID" value="RGC50291.1"/>
    <property type="molecule type" value="Genomic_DNA"/>
</dbReference>
<accession>A0A3E2XQC3</accession>
<proteinExistence type="predicted"/>
<dbReference type="PANTHER" id="PTHR22916:SF3">
    <property type="entry name" value="UDP-GLCNAC:BETAGAL BETA-1,3-N-ACETYLGLUCOSAMINYLTRANSFERASE-LIKE PROTEIN 1"/>
    <property type="match status" value="1"/>
</dbReference>
<comment type="caution">
    <text evidence="2">The sequence shown here is derived from an EMBL/GenBank/DDBJ whole genome shotgun (WGS) entry which is preliminary data.</text>
</comment>
<reference evidence="2 3" key="1">
    <citation type="submission" date="2018-08" db="EMBL/GenBank/DDBJ databases">
        <title>A genome reference for cultivated species of the human gut microbiota.</title>
        <authorList>
            <person name="Zou Y."/>
            <person name="Xue W."/>
            <person name="Luo G."/>
        </authorList>
    </citation>
    <scope>NUCLEOTIDE SEQUENCE [LARGE SCALE GENOMIC DNA]</scope>
    <source>
        <strain evidence="2 3">AM28-39</strain>
    </source>
</reference>